<dbReference type="RefSeq" id="XP_009541128.1">
    <property type="nucleotide sequence ID" value="XM_009542833.1"/>
</dbReference>
<reference evidence="2 3" key="1">
    <citation type="journal article" date="2012" name="New Phytol.">
        <title>Insight into trade-off between wood decay and parasitism from the genome of a fungal forest pathogen.</title>
        <authorList>
            <person name="Olson A."/>
            <person name="Aerts A."/>
            <person name="Asiegbu F."/>
            <person name="Belbahri L."/>
            <person name="Bouzid O."/>
            <person name="Broberg A."/>
            <person name="Canback B."/>
            <person name="Coutinho P.M."/>
            <person name="Cullen D."/>
            <person name="Dalman K."/>
            <person name="Deflorio G."/>
            <person name="van Diepen L.T."/>
            <person name="Dunand C."/>
            <person name="Duplessis S."/>
            <person name="Durling M."/>
            <person name="Gonthier P."/>
            <person name="Grimwood J."/>
            <person name="Fossdal C.G."/>
            <person name="Hansson D."/>
            <person name="Henrissat B."/>
            <person name="Hietala A."/>
            <person name="Himmelstrand K."/>
            <person name="Hoffmeister D."/>
            <person name="Hogberg N."/>
            <person name="James T.Y."/>
            <person name="Karlsson M."/>
            <person name="Kohler A."/>
            <person name="Kues U."/>
            <person name="Lee Y.H."/>
            <person name="Lin Y.C."/>
            <person name="Lind M."/>
            <person name="Lindquist E."/>
            <person name="Lombard V."/>
            <person name="Lucas S."/>
            <person name="Lunden K."/>
            <person name="Morin E."/>
            <person name="Murat C."/>
            <person name="Park J."/>
            <person name="Raffaello T."/>
            <person name="Rouze P."/>
            <person name="Salamov A."/>
            <person name="Schmutz J."/>
            <person name="Solheim H."/>
            <person name="Stahlberg J."/>
            <person name="Velez H."/>
            <person name="de Vries R.P."/>
            <person name="Wiebenga A."/>
            <person name="Woodward S."/>
            <person name="Yakovlev I."/>
            <person name="Garbelotto M."/>
            <person name="Martin F."/>
            <person name="Grigoriev I.V."/>
            <person name="Stenlid J."/>
        </authorList>
    </citation>
    <scope>NUCLEOTIDE SEQUENCE [LARGE SCALE GENOMIC DNA]</scope>
    <source>
        <strain evidence="2 3">TC 32-1</strain>
    </source>
</reference>
<dbReference type="Proteomes" id="UP000030671">
    <property type="component" value="Unassembled WGS sequence"/>
</dbReference>
<protein>
    <submittedName>
        <fullName evidence="2">Uncharacterized protein</fullName>
    </submittedName>
</protein>
<dbReference type="GeneID" id="20667076"/>
<evidence type="ECO:0000313" key="3">
    <source>
        <dbReference type="Proteomes" id="UP000030671"/>
    </source>
</evidence>
<keyword evidence="1" id="KW-0812">Transmembrane</keyword>
<gene>
    <name evidence="2" type="ORF">HETIRDRAFT_145360</name>
</gene>
<dbReference type="EMBL" id="KI925454">
    <property type="protein sequence ID" value="ETW87198.1"/>
    <property type="molecule type" value="Genomic_DNA"/>
</dbReference>
<keyword evidence="1" id="KW-1133">Transmembrane helix</keyword>
<dbReference type="HOGENOM" id="CLU_2399934_0_0_1"/>
<evidence type="ECO:0000256" key="1">
    <source>
        <dbReference type="SAM" id="Phobius"/>
    </source>
</evidence>
<evidence type="ECO:0000313" key="2">
    <source>
        <dbReference type="EMBL" id="ETW87198.1"/>
    </source>
</evidence>
<proteinExistence type="predicted"/>
<organism evidence="2 3">
    <name type="scientific">Heterobasidion irregulare (strain TC 32-1)</name>
    <dbReference type="NCBI Taxonomy" id="747525"/>
    <lineage>
        <taxon>Eukaryota</taxon>
        <taxon>Fungi</taxon>
        <taxon>Dikarya</taxon>
        <taxon>Basidiomycota</taxon>
        <taxon>Agaricomycotina</taxon>
        <taxon>Agaricomycetes</taxon>
        <taxon>Russulales</taxon>
        <taxon>Bondarzewiaceae</taxon>
        <taxon>Heterobasidion</taxon>
        <taxon>Heterobasidion annosum species complex</taxon>
    </lineage>
</organism>
<keyword evidence="1" id="KW-0472">Membrane</keyword>
<feature type="transmembrane region" description="Helical" evidence="1">
    <location>
        <begin position="45"/>
        <end position="69"/>
    </location>
</feature>
<accession>W4KMX8</accession>
<name>W4KMX8_HETIT</name>
<dbReference type="InParanoid" id="W4KMX8"/>
<dbReference type="KEGG" id="hir:HETIRDRAFT_145360"/>
<sequence length="93" mass="10573">MQLCCPFSTVDQEYPLMEVGLALPKGEIFELEHLVPYPARSRRCLLLNLFLLILSAVRVSFVSTFFFFIDPFLVCRPLSSLSPLSAQIILHNV</sequence>
<dbReference type="AlphaFoldDB" id="W4KMX8"/>
<keyword evidence="3" id="KW-1185">Reference proteome</keyword>